<dbReference type="Pfam" id="PF02321">
    <property type="entry name" value="OEP"/>
    <property type="match status" value="2"/>
</dbReference>
<accession>A0A1X6Y753</accession>
<dbReference type="GO" id="GO:0015562">
    <property type="term" value="F:efflux transmembrane transporter activity"/>
    <property type="evidence" value="ECO:0007669"/>
    <property type="project" value="InterPro"/>
</dbReference>
<keyword evidence="7" id="KW-0998">Cell outer membrane</keyword>
<reference evidence="10 11" key="1">
    <citation type="submission" date="2017-03" db="EMBL/GenBank/DDBJ databases">
        <authorList>
            <person name="Afonso C.L."/>
            <person name="Miller P.J."/>
            <person name="Scott M.A."/>
            <person name="Spackman E."/>
            <person name="Goraichik I."/>
            <person name="Dimitrov K.M."/>
            <person name="Suarez D.L."/>
            <person name="Swayne D.E."/>
        </authorList>
    </citation>
    <scope>NUCLEOTIDE SEQUENCE [LARGE SCALE GENOMIC DNA]</scope>
    <source>
        <strain evidence="10 11">CECT 8110</strain>
    </source>
</reference>
<evidence type="ECO:0000256" key="3">
    <source>
        <dbReference type="ARBA" id="ARBA00022448"/>
    </source>
</evidence>
<evidence type="ECO:0000313" key="10">
    <source>
        <dbReference type="EMBL" id="SLN12519.1"/>
    </source>
</evidence>
<gene>
    <name evidence="10" type="primary">bepC</name>
    <name evidence="10" type="ORF">ROH8110_00177</name>
</gene>
<dbReference type="SUPFAM" id="SSF56954">
    <property type="entry name" value="Outer membrane efflux proteins (OEP)"/>
    <property type="match status" value="1"/>
</dbReference>
<evidence type="ECO:0000256" key="4">
    <source>
        <dbReference type="ARBA" id="ARBA00022452"/>
    </source>
</evidence>
<dbReference type="GO" id="GO:1990281">
    <property type="term" value="C:efflux pump complex"/>
    <property type="evidence" value="ECO:0007669"/>
    <property type="project" value="TreeGrafter"/>
</dbReference>
<organism evidence="10 11">
    <name type="scientific">Roseovarius halotolerans</name>
    <dbReference type="NCBI Taxonomy" id="505353"/>
    <lineage>
        <taxon>Bacteria</taxon>
        <taxon>Pseudomonadati</taxon>
        <taxon>Pseudomonadota</taxon>
        <taxon>Alphaproteobacteria</taxon>
        <taxon>Rhodobacterales</taxon>
        <taxon>Roseobacteraceae</taxon>
        <taxon>Roseovarius</taxon>
    </lineage>
</organism>
<dbReference type="InterPro" id="IPR010130">
    <property type="entry name" value="T1SS_OMP_TolC"/>
</dbReference>
<evidence type="ECO:0000313" key="11">
    <source>
        <dbReference type="Proteomes" id="UP000193207"/>
    </source>
</evidence>
<comment type="similarity">
    <text evidence="2">Belongs to the outer membrane factor (OMF) (TC 1.B.17) family.</text>
</comment>
<keyword evidence="9" id="KW-0732">Signal</keyword>
<evidence type="ECO:0000256" key="7">
    <source>
        <dbReference type="ARBA" id="ARBA00023237"/>
    </source>
</evidence>
<keyword evidence="5" id="KW-0812">Transmembrane</keyword>
<feature type="coiled-coil region" evidence="8">
    <location>
        <begin position="118"/>
        <end position="177"/>
    </location>
</feature>
<evidence type="ECO:0000256" key="9">
    <source>
        <dbReference type="SAM" id="SignalP"/>
    </source>
</evidence>
<dbReference type="Gene3D" id="1.20.1600.10">
    <property type="entry name" value="Outer membrane efflux proteins (OEP)"/>
    <property type="match status" value="1"/>
</dbReference>
<evidence type="ECO:0000256" key="5">
    <source>
        <dbReference type="ARBA" id="ARBA00022692"/>
    </source>
</evidence>
<evidence type="ECO:0000256" key="6">
    <source>
        <dbReference type="ARBA" id="ARBA00023136"/>
    </source>
</evidence>
<name>A0A1X6Y753_9RHOB</name>
<dbReference type="EMBL" id="FWFU01000001">
    <property type="protein sequence ID" value="SLN12519.1"/>
    <property type="molecule type" value="Genomic_DNA"/>
</dbReference>
<evidence type="ECO:0000256" key="1">
    <source>
        <dbReference type="ARBA" id="ARBA00004442"/>
    </source>
</evidence>
<evidence type="ECO:0000256" key="8">
    <source>
        <dbReference type="SAM" id="Coils"/>
    </source>
</evidence>
<keyword evidence="8" id="KW-0175">Coiled coil</keyword>
<dbReference type="InterPro" id="IPR003423">
    <property type="entry name" value="OMP_efflux"/>
</dbReference>
<dbReference type="PANTHER" id="PTHR30026">
    <property type="entry name" value="OUTER MEMBRANE PROTEIN TOLC"/>
    <property type="match status" value="1"/>
</dbReference>
<proteinExistence type="inferred from homology"/>
<feature type="chain" id="PRO_5010886143" evidence="9">
    <location>
        <begin position="27"/>
        <end position="470"/>
    </location>
</feature>
<dbReference type="AlphaFoldDB" id="A0A1X6Y753"/>
<dbReference type="InterPro" id="IPR051906">
    <property type="entry name" value="TolC-like"/>
</dbReference>
<dbReference type="GO" id="GO:0009279">
    <property type="term" value="C:cell outer membrane"/>
    <property type="evidence" value="ECO:0007669"/>
    <property type="project" value="UniProtKB-SubCell"/>
</dbReference>
<dbReference type="GO" id="GO:0015288">
    <property type="term" value="F:porin activity"/>
    <property type="evidence" value="ECO:0007669"/>
    <property type="project" value="TreeGrafter"/>
</dbReference>
<feature type="signal peptide" evidence="9">
    <location>
        <begin position="1"/>
        <end position="26"/>
    </location>
</feature>
<sequence length="470" mass="50268">MTRLTTKKVLAPVLALALAVSTPITAWSETLADTLVSAYRNSGLLEQNRALLRAADEDVAVTVSQLRPIIGWSADVTRGFGRNRTQGNGSVSIDSTDASFGLTAQLLLYDFGRTRLQVEAAKETVLSTRESLRSIEQQVLLRAVAAFMNVRRNSQFVSLRQNNLRLLRQELQAARDRFEVGEVTRTDVSQAEAALALAQSGLASAQGNLTRAIEEFVSAVGREPGNLQAPGSLPNLSGDVNAAKAVAVRAHPDIHSAQHDVAAADLTADAAAAATRPRIGLNARAGVEEEWGGSDYVRSGSVGVEISGPIYQGGQLTALRRQAIARRDATRGALHLARLQVQQDVGNAYADLRAARASREASQEAVRAATVAFRGVREEAQLGARTTLDVLDAEQDLLDARTNLISAEIDVYVAAYAILAAMGQLTAKDLNLAVQTYDPAAYYNLVKTAPVDISPQGQQLDRVLRALGKE</sequence>
<keyword evidence="4" id="KW-1134">Transmembrane beta strand</keyword>
<dbReference type="Proteomes" id="UP000193207">
    <property type="component" value="Unassembled WGS sequence"/>
</dbReference>
<dbReference type="PANTHER" id="PTHR30026:SF22">
    <property type="entry name" value="OUTER MEMBRANE EFFLUX PROTEIN"/>
    <property type="match status" value="1"/>
</dbReference>
<comment type="subcellular location">
    <subcellularLocation>
        <location evidence="1">Cell outer membrane</location>
    </subcellularLocation>
</comment>
<protein>
    <submittedName>
        <fullName evidence="10">Outer membrane efflux protein BepC</fullName>
    </submittedName>
</protein>
<evidence type="ECO:0000256" key="2">
    <source>
        <dbReference type="ARBA" id="ARBA00007613"/>
    </source>
</evidence>
<keyword evidence="3" id="KW-0813">Transport</keyword>
<keyword evidence="6" id="KW-0472">Membrane</keyword>
<dbReference type="NCBIfam" id="TIGR01844">
    <property type="entry name" value="type_I_sec_TolC"/>
    <property type="match status" value="1"/>
</dbReference>
<keyword evidence="11" id="KW-1185">Reference proteome</keyword>